<accession>A0A919VWA6</accession>
<comment type="caution">
    <text evidence="2">The sequence shown here is derived from an EMBL/GenBank/DDBJ whole genome shotgun (WGS) entry which is preliminary data.</text>
</comment>
<gene>
    <name evidence="2" type="ORF">Aau02nite_84860</name>
</gene>
<dbReference type="AlphaFoldDB" id="A0A919VWA6"/>
<feature type="region of interest" description="Disordered" evidence="1">
    <location>
        <begin position="370"/>
        <end position="478"/>
    </location>
</feature>
<feature type="compositionally biased region" description="Basic and acidic residues" evidence="1">
    <location>
        <begin position="434"/>
        <end position="445"/>
    </location>
</feature>
<feature type="compositionally biased region" description="Gly residues" evidence="1">
    <location>
        <begin position="268"/>
        <end position="284"/>
    </location>
</feature>
<reference evidence="2" key="1">
    <citation type="submission" date="2021-03" db="EMBL/GenBank/DDBJ databases">
        <title>Whole genome shotgun sequence of Actinoplanes auranticolor NBRC 12245.</title>
        <authorList>
            <person name="Komaki H."/>
            <person name="Tamura T."/>
        </authorList>
    </citation>
    <scope>NUCLEOTIDE SEQUENCE</scope>
    <source>
        <strain evidence="2">NBRC 12245</strain>
    </source>
</reference>
<feature type="compositionally biased region" description="Low complexity" evidence="1">
    <location>
        <begin position="214"/>
        <end position="228"/>
    </location>
</feature>
<dbReference type="RefSeq" id="WP_212994271.1">
    <property type="nucleotide sequence ID" value="NZ_BAABEA010000002.1"/>
</dbReference>
<feature type="region of interest" description="Disordered" evidence="1">
    <location>
        <begin position="138"/>
        <end position="170"/>
    </location>
</feature>
<name>A0A919VWA6_9ACTN</name>
<sequence>MLIADGGGGYGGTHWTAKEVPAMWAAVANQDTEAHFQVVGGWSKTADLTLAHLAQVRVYRDNLASVWPPSKSPAAAAYIARLDKLMADLQATHDAASANYTAFSTVTLTLSLARQKLKTLYEKYESNAKQNYVWQQKQAAAAASPTPTPTPSPSPGPSPTALTPPVSAAQQEELNRQARVIMYDLSSTLLSGQAALQKPKPYNPSGQFADDKTSSTSGSESGSGFATPPIIPPPGASSGGTVGLSNNSALHSNAIPVQPTTNVPAGPGSIGVGTGTGPVLGGTGTTPVITPPTPGTPPITGPATLPAPSTPGVLPGIIGPNGGQGLVPPGGFSPNGSKVVPGGSVKPGIGAGPAGRLTIPSGGVIGANPGSGMIGQMPAGGPGTRPGGSARPNPVGGVIGQQGGSPACGSAPANRSISSSNTPFPNQTAGRHPRRDDTESTRWDPDNPWVTEEGVTPIVLPPSDQGPIDPGPAIGYSR</sequence>
<feature type="compositionally biased region" description="Pro residues" evidence="1">
    <location>
        <begin position="289"/>
        <end position="300"/>
    </location>
</feature>
<protein>
    <submittedName>
        <fullName evidence="2">Uncharacterized protein</fullName>
    </submittedName>
</protein>
<evidence type="ECO:0000313" key="2">
    <source>
        <dbReference type="EMBL" id="GIM79256.1"/>
    </source>
</evidence>
<organism evidence="2 3">
    <name type="scientific">Actinoplanes auranticolor</name>
    <dbReference type="NCBI Taxonomy" id="47988"/>
    <lineage>
        <taxon>Bacteria</taxon>
        <taxon>Bacillati</taxon>
        <taxon>Actinomycetota</taxon>
        <taxon>Actinomycetes</taxon>
        <taxon>Micromonosporales</taxon>
        <taxon>Micromonosporaceae</taxon>
        <taxon>Actinoplanes</taxon>
    </lineage>
</organism>
<dbReference type="Proteomes" id="UP000681340">
    <property type="component" value="Unassembled WGS sequence"/>
</dbReference>
<feature type="compositionally biased region" description="Pro residues" evidence="1">
    <location>
        <begin position="146"/>
        <end position="158"/>
    </location>
</feature>
<proteinExistence type="predicted"/>
<keyword evidence="3" id="KW-1185">Reference proteome</keyword>
<feature type="compositionally biased region" description="Polar residues" evidence="1">
    <location>
        <begin position="413"/>
        <end position="429"/>
    </location>
</feature>
<evidence type="ECO:0000313" key="3">
    <source>
        <dbReference type="Proteomes" id="UP000681340"/>
    </source>
</evidence>
<feature type="region of interest" description="Disordered" evidence="1">
    <location>
        <begin position="196"/>
        <end position="304"/>
    </location>
</feature>
<dbReference type="EMBL" id="BOQL01000080">
    <property type="protein sequence ID" value="GIM79256.1"/>
    <property type="molecule type" value="Genomic_DNA"/>
</dbReference>
<evidence type="ECO:0000256" key="1">
    <source>
        <dbReference type="SAM" id="MobiDB-lite"/>
    </source>
</evidence>